<proteinExistence type="predicted"/>
<organism evidence="1">
    <name type="scientific">Arundo donax</name>
    <name type="common">Giant reed</name>
    <name type="synonym">Donax arundinaceus</name>
    <dbReference type="NCBI Taxonomy" id="35708"/>
    <lineage>
        <taxon>Eukaryota</taxon>
        <taxon>Viridiplantae</taxon>
        <taxon>Streptophyta</taxon>
        <taxon>Embryophyta</taxon>
        <taxon>Tracheophyta</taxon>
        <taxon>Spermatophyta</taxon>
        <taxon>Magnoliopsida</taxon>
        <taxon>Liliopsida</taxon>
        <taxon>Poales</taxon>
        <taxon>Poaceae</taxon>
        <taxon>PACMAD clade</taxon>
        <taxon>Arundinoideae</taxon>
        <taxon>Arundineae</taxon>
        <taxon>Arundo</taxon>
    </lineage>
</organism>
<sequence>MQGTTENLVKES</sequence>
<evidence type="ECO:0000313" key="1">
    <source>
        <dbReference type="EMBL" id="JAD74155.1"/>
    </source>
</evidence>
<name>A0A0A9CLC0_ARUDO</name>
<reference evidence="1" key="1">
    <citation type="submission" date="2014-09" db="EMBL/GenBank/DDBJ databases">
        <authorList>
            <person name="Magalhaes I.L.F."/>
            <person name="Oliveira U."/>
            <person name="Santos F.R."/>
            <person name="Vidigal T.H.D.A."/>
            <person name="Brescovit A.D."/>
            <person name="Santos A.J."/>
        </authorList>
    </citation>
    <scope>NUCLEOTIDE SEQUENCE</scope>
    <source>
        <tissue evidence="1">Shoot tissue taken approximately 20 cm above the soil surface</tissue>
    </source>
</reference>
<reference evidence="1" key="2">
    <citation type="journal article" date="2015" name="Data Brief">
        <title>Shoot transcriptome of the giant reed, Arundo donax.</title>
        <authorList>
            <person name="Barrero R.A."/>
            <person name="Guerrero F.D."/>
            <person name="Moolhuijzen P."/>
            <person name="Goolsby J.A."/>
            <person name="Tidwell J."/>
            <person name="Bellgard S.E."/>
            <person name="Bellgard M.I."/>
        </authorList>
    </citation>
    <scope>NUCLEOTIDE SEQUENCE</scope>
    <source>
        <tissue evidence="1">Shoot tissue taken approximately 20 cm above the soil surface</tissue>
    </source>
</reference>
<dbReference type="EMBL" id="GBRH01223740">
    <property type="protein sequence ID" value="JAD74155.1"/>
    <property type="molecule type" value="Transcribed_RNA"/>
</dbReference>
<protein>
    <submittedName>
        <fullName evidence="1">Uncharacterized protein</fullName>
    </submittedName>
</protein>
<accession>A0A0A9CLC0</accession>